<keyword evidence="10" id="KW-1185">Reference proteome</keyword>
<evidence type="ECO:0000313" key="11">
    <source>
        <dbReference type="RefSeq" id="XP_022322840.1"/>
    </source>
</evidence>
<feature type="DNA-binding region" description="Homeobox" evidence="4">
    <location>
        <begin position="947"/>
        <end position="1006"/>
    </location>
</feature>
<dbReference type="InterPro" id="IPR013694">
    <property type="entry name" value="VIT"/>
</dbReference>
<reference evidence="11" key="1">
    <citation type="submission" date="2025-08" db="UniProtKB">
        <authorList>
            <consortium name="RefSeq"/>
        </authorList>
    </citation>
    <scope>IDENTIFICATION</scope>
    <source>
        <tissue evidence="11">Whole sample</tissue>
    </source>
</reference>
<dbReference type="AlphaFoldDB" id="A0A8B8D595"/>
<evidence type="ECO:0000256" key="5">
    <source>
        <dbReference type="RuleBase" id="RU000682"/>
    </source>
</evidence>
<evidence type="ECO:0000256" key="2">
    <source>
        <dbReference type="ARBA" id="ARBA00023155"/>
    </source>
</evidence>
<evidence type="ECO:0000256" key="4">
    <source>
        <dbReference type="PROSITE-ProRule" id="PRU00108"/>
    </source>
</evidence>
<dbReference type="InterPro" id="IPR002035">
    <property type="entry name" value="VWF_A"/>
</dbReference>
<dbReference type="InterPro" id="IPR036465">
    <property type="entry name" value="vWFA_dom_sf"/>
</dbReference>
<dbReference type="RefSeq" id="XP_022322840.1">
    <property type="nucleotide sequence ID" value="XM_022467132.1"/>
</dbReference>
<dbReference type="GO" id="GO:0000981">
    <property type="term" value="F:DNA-binding transcription factor activity, RNA polymerase II-specific"/>
    <property type="evidence" value="ECO:0007669"/>
    <property type="project" value="InterPro"/>
</dbReference>
<evidence type="ECO:0000259" key="8">
    <source>
        <dbReference type="PROSITE" id="PS50234"/>
    </source>
</evidence>
<keyword evidence="1 4" id="KW-0238">DNA-binding</keyword>
<dbReference type="InterPro" id="IPR000047">
    <property type="entry name" value="HTH_motif"/>
</dbReference>
<dbReference type="Gene3D" id="3.40.50.410">
    <property type="entry name" value="von Willebrand factor, type A domain"/>
    <property type="match status" value="1"/>
</dbReference>
<dbReference type="GO" id="GO:0003677">
    <property type="term" value="F:DNA binding"/>
    <property type="evidence" value="ECO:0007669"/>
    <property type="project" value="UniProtKB-UniRule"/>
</dbReference>
<dbReference type="KEGG" id="cvn:111124277"/>
<accession>A0A8B8D595</accession>
<evidence type="ECO:0000313" key="10">
    <source>
        <dbReference type="Proteomes" id="UP000694844"/>
    </source>
</evidence>
<dbReference type="SMART" id="SM00389">
    <property type="entry name" value="HOX"/>
    <property type="match status" value="1"/>
</dbReference>
<dbReference type="PROSITE" id="PS50071">
    <property type="entry name" value="HOMEOBOX_2"/>
    <property type="match status" value="1"/>
</dbReference>
<dbReference type="PROSITE" id="PS51468">
    <property type="entry name" value="VIT"/>
    <property type="match status" value="1"/>
</dbReference>
<sequence length="1063" mass="120043">MDLPKCGLVSVSSDQSVPVKKIDIEVSIQGFIANVRSDLHYINDSDENLETKFLFPLDSDSAVYKFEAEIDGRTIVAEVQEKSQARRIYHDAINDGHTAMYLSESETAGDLFYMELGNLPARTAAKLSFSYVQELDLSRDKIGTFMLPTVINPRYMPEYTPTDEQHVDEDDENLSSQAQQTPMIAADVETLYNSESKIHLTIHVSGGRNLKEFENKMELEILADSIGNVMTASKELNPGTEFSVSIHYTGFDKPRTVIEKGKNDPKSAYLSSDILMVSFVPEITVTKDIPCEFIFVIDRSASMRGDRVEKAKETLLLLLKSLPVNCIFNIVSFGSTYKSLFSKSKQYNEENLMKALKLQKSMSANMGGTEIFKPLKNVFKNKPSASYSRQIFLLTDGMVYTVPKIVDLVRKQKNTRIFTFGIGDGCSTQLIRDVAKAGNGKPTFVKDNDRLQSKVMSVLRSSMTCGITNVRLDWNMPEDCSLINVPEEVNTIFPGEKNILYAIVTENVSKINQEKVGKYSLKVSGEAHYVPVEFIVEVDLNSKMPGNAEDSSPLHRLAAKLQLSEMVMQNSETENRMITLSIDVNIPCPHTAFVGVDKESRRIIVGLEDPYLYMKCFGLMESYSDLNTALDTASFSKTKSAPTPKRGLKERIFSVFLPKKRKSTKSHANMSASASSQNAKNDDEVQSLSTEEDEGHSLSAIVQLVDKQKFDGSWKIDEDLCRILGKPLDKIKKATVVKDIDVWVTAMVVAFFRKQFAQQKAEWTMVEEKAENWLKTKDLEEMDVLHEALTFLSSSDIKVKNKTLQQNQLKNNMEFYKNYPFYPKDQKRSTVSIIHSPTGAIWNRNIEEFPGTCRFPRPGSESAGAQRLSSITDDRKLHPKKTSFMISDILSSEKLSVNTENNLTGSDLVSVDDTDDEINATVSEGCSSPDFQKEKQRHEIVSKIKKPRKARTAFTDQQLNNLEKHFARQKYLSVQDRMELATKLGLSDTQVKTWYQNRRTKWKRQTSVSLELLAEANLANAHRMMVPYVGVYPDHQSSFTDLYHRQTSGLILPRPLLSTMYTY</sequence>
<dbReference type="GO" id="GO:0005634">
    <property type="term" value="C:nucleus"/>
    <property type="evidence" value="ECO:0007669"/>
    <property type="project" value="UniProtKB-SubCell"/>
</dbReference>
<dbReference type="Pfam" id="PF00046">
    <property type="entry name" value="Homeodomain"/>
    <property type="match status" value="1"/>
</dbReference>
<dbReference type="SMART" id="SM00609">
    <property type="entry name" value="VIT"/>
    <property type="match status" value="1"/>
</dbReference>
<dbReference type="InterPro" id="IPR017970">
    <property type="entry name" value="Homeobox_CS"/>
</dbReference>
<dbReference type="OrthoDB" id="1729737at2759"/>
<dbReference type="GeneID" id="111124277"/>
<dbReference type="PANTHER" id="PTHR45737">
    <property type="entry name" value="VON WILLEBRAND FACTOR A DOMAIN-CONTAINING PROTEIN 5A"/>
    <property type="match status" value="1"/>
</dbReference>
<dbReference type="Proteomes" id="UP000694844">
    <property type="component" value="Chromosome 3"/>
</dbReference>
<dbReference type="InterPro" id="IPR009057">
    <property type="entry name" value="Homeodomain-like_sf"/>
</dbReference>
<evidence type="ECO:0000259" key="9">
    <source>
        <dbReference type="PROSITE" id="PS51468"/>
    </source>
</evidence>
<dbReference type="Gene3D" id="1.10.10.60">
    <property type="entry name" value="Homeodomain-like"/>
    <property type="match status" value="1"/>
</dbReference>
<dbReference type="Pfam" id="PF13768">
    <property type="entry name" value="VWA_3"/>
    <property type="match status" value="1"/>
</dbReference>
<name>A0A8B8D595_CRAVI</name>
<dbReference type="SUPFAM" id="SSF46689">
    <property type="entry name" value="Homeodomain-like"/>
    <property type="match status" value="1"/>
</dbReference>
<dbReference type="PROSITE" id="PS50234">
    <property type="entry name" value="VWFA"/>
    <property type="match status" value="1"/>
</dbReference>
<proteinExistence type="predicted"/>
<dbReference type="PROSITE" id="PS00027">
    <property type="entry name" value="HOMEOBOX_1"/>
    <property type="match status" value="1"/>
</dbReference>
<protein>
    <submittedName>
        <fullName evidence="11">von Willebrand factor A domain-containing protein 5A-like</fullName>
    </submittedName>
</protein>
<keyword evidence="2 4" id="KW-0371">Homeobox</keyword>
<dbReference type="SUPFAM" id="SSF53300">
    <property type="entry name" value="vWA-like"/>
    <property type="match status" value="1"/>
</dbReference>
<evidence type="ECO:0000256" key="6">
    <source>
        <dbReference type="SAM" id="MobiDB-lite"/>
    </source>
</evidence>
<evidence type="ECO:0000256" key="1">
    <source>
        <dbReference type="ARBA" id="ARBA00023125"/>
    </source>
</evidence>
<gene>
    <name evidence="11" type="primary">LOC111124277</name>
</gene>
<organism evidence="10 11">
    <name type="scientific">Crassostrea virginica</name>
    <name type="common">Eastern oyster</name>
    <dbReference type="NCBI Taxonomy" id="6565"/>
    <lineage>
        <taxon>Eukaryota</taxon>
        <taxon>Metazoa</taxon>
        <taxon>Spiralia</taxon>
        <taxon>Lophotrochozoa</taxon>
        <taxon>Mollusca</taxon>
        <taxon>Bivalvia</taxon>
        <taxon>Autobranchia</taxon>
        <taxon>Pteriomorphia</taxon>
        <taxon>Ostreida</taxon>
        <taxon>Ostreoidea</taxon>
        <taxon>Ostreidae</taxon>
        <taxon>Crassostrea</taxon>
    </lineage>
</organism>
<keyword evidence="3 4" id="KW-0539">Nucleus</keyword>
<dbReference type="InterPro" id="IPR001356">
    <property type="entry name" value="HD"/>
</dbReference>
<feature type="domain" description="Homeobox" evidence="7">
    <location>
        <begin position="945"/>
        <end position="1005"/>
    </location>
</feature>
<dbReference type="PANTHER" id="PTHR45737:SF6">
    <property type="entry name" value="VON WILLEBRAND FACTOR A DOMAIN-CONTAINING PROTEIN 5A"/>
    <property type="match status" value="1"/>
</dbReference>
<feature type="compositionally biased region" description="Low complexity" evidence="6">
    <location>
        <begin position="666"/>
        <end position="679"/>
    </location>
</feature>
<feature type="domain" description="VIT" evidence="9">
    <location>
        <begin position="3"/>
        <end position="133"/>
    </location>
</feature>
<dbReference type="PRINTS" id="PR00031">
    <property type="entry name" value="HTHREPRESSR"/>
</dbReference>
<dbReference type="SMART" id="SM00327">
    <property type="entry name" value="VWA"/>
    <property type="match status" value="1"/>
</dbReference>
<evidence type="ECO:0000256" key="3">
    <source>
        <dbReference type="ARBA" id="ARBA00023242"/>
    </source>
</evidence>
<dbReference type="CDD" id="cd00086">
    <property type="entry name" value="homeodomain"/>
    <property type="match status" value="1"/>
</dbReference>
<comment type="subcellular location">
    <subcellularLocation>
        <location evidence="4 5">Nucleus</location>
    </subcellularLocation>
</comment>
<evidence type="ECO:0000259" key="7">
    <source>
        <dbReference type="PROSITE" id="PS50071"/>
    </source>
</evidence>
<feature type="region of interest" description="Disordered" evidence="6">
    <location>
        <begin position="660"/>
        <end position="694"/>
    </location>
</feature>
<feature type="domain" description="VWFA" evidence="8">
    <location>
        <begin position="292"/>
        <end position="459"/>
    </location>
</feature>
<dbReference type="Pfam" id="PF08487">
    <property type="entry name" value="VIT"/>
    <property type="match status" value="1"/>
</dbReference>